<proteinExistence type="predicted"/>
<name>A0ABS2QX66_9BACI</name>
<gene>
    <name evidence="2" type="ORF">JOC83_002931</name>
</gene>
<dbReference type="Gene3D" id="3.40.50.10490">
    <property type="entry name" value="Glucose-6-phosphate isomerase like protein, domain 1"/>
    <property type="match status" value="1"/>
</dbReference>
<dbReference type="InterPro" id="IPR046348">
    <property type="entry name" value="SIS_dom_sf"/>
</dbReference>
<feature type="domain" description="DUF2529" evidence="1">
    <location>
        <begin position="1"/>
        <end position="169"/>
    </location>
</feature>
<dbReference type="InterPro" id="IPR019676">
    <property type="entry name" value="DUF2529"/>
</dbReference>
<accession>A0ABS2QX66</accession>
<evidence type="ECO:0000313" key="3">
    <source>
        <dbReference type="Proteomes" id="UP000809829"/>
    </source>
</evidence>
<reference evidence="2 3" key="1">
    <citation type="submission" date="2021-01" db="EMBL/GenBank/DDBJ databases">
        <title>Genomic Encyclopedia of Type Strains, Phase IV (KMG-IV): sequencing the most valuable type-strain genomes for metagenomic binning, comparative biology and taxonomic classification.</title>
        <authorList>
            <person name="Goeker M."/>
        </authorList>
    </citation>
    <scope>NUCLEOTIDE SEQUENCE [LARGE SCALE GENOMIC DNA]</scope>
    <source>
        <strain evidence="2 3">DSM 104297</strain>
    </source>
</reference>
<evidence type="ECO:0000259" key="1">
    <source>
        <dbReference type="Pfam" id="PF10740"/>
    </source>
</evidence>
<dbReference type="Pfam" id="PF10740">
    <property type="entry name" value="DUF2529"/>
    <property type="match status" value="1"/>
</dbReference>
<organism evidence="2 3">
    <name type="scientific">Priestia iocasae</name>
    <dbReference type="NCBI Taxonomy" id="2291674"/>
    <lineage>
        <taxon>Bacteria</taxon>
        <taxon>Bacillati</taxon>
        <taxon>Bacillota</taxon>
        <taxon>Bacilli</taxon>
        <taxon>Bacillales</taxon>
        <taxon>Bacillaceae</taxon>
        <taxon>Priestia</taxon>
    </lineage>
</organism>
<dbReference type="Proteomes" id="UP000809829">
    <property type="component" value="Unassembled WGS sequence"/>
</dbReference>
<sequence length="174" mass="19309">MLKIFTTQLMGLLKRIDEKEEFTIEDGARILAQAAVGDGSIFIYGAGEMEAVTLEATVSEEPLPYAKPFTSFDELTSVDRVLLVSRFSTNETVIEMAKQLQEKGISTVSIGAVPKEIERESVHTLTDVHIDTKLLKALIPGEDGMRFGFPAVITALYAYYGLAFTMKEMVEEYE</sequence>
<dbReference type="SUPFAM" id="SSF53697">
    <property type="entry name" value="SIS domain"/>
    <property type="match status" value="1"/>
</dbReference>
<protein>
    <submittedName>
        <fullName evidence="2">Phosphosugar-binding protein</fullName>
    </submittedName>
</protein>
<dbReference type="EMBL" id="JAFBFC010000005">
    <property type="protein sequence ID" value="MBM7704081.1"/>
    <property type="molecule type" value="Genomic_DNA"/>
</dbReference>
<dbReference type="RefSeq" id="WP_205188094.1">
    <property type="nucleotide sequence ID" value="NZ_JAFBFC010000005.1"/>
</dbReference>
<comment type="caution">
    <text evidence="2">The sequence shown here is derived from an EMBL/GenBank/DDBJ whole genome shotgun (WGS) entry which is preliminary data.</text>
</comment>
<evidence type="ECO:0000313" key="2">
    <source>
        <dbReference type="EMBL" id="MBM7704081.1"/>
    </source>
</evidence>
<keyword evidence="3" id="KW-1185">Reference proteome</keyword>